<evidence type="ECO:0000313" key="2">
    <source>
        <dbReference type="EMBL" id="KAK1427758.1"/>
    </source>
</evidence>
<gene>
    <name evidence="2" type="ORF">QVD17_16452</name>
</gene>
<protein>
    <submittedName>
        <fullName evidence="2">Uncharacterized protein</fullName>
    </submittedName>
</protein>
<reference evidence="2" key="1">
    <citation type="journal article" date="2023" name="bioRxiv">
        <title>Improved chromosome-level genome assembly for marigold (Tagetes erecta).</title>
        <authorList>
            <person name="Jiang F."/>
            <person name="Yuan L."/>
            <person name="Wang S."/>
            <person name="Wang H."/>
            <person name="Xu D."/>
            <person name="Wang A."/>
            <person name="Fan W."/>
        </authorList>
    </citation>
    <scope>NUCLEOTIDE SEQUENCE</scope>
    <source>
        <strain evidence="2">WSJ</strain>
        <tissue evidence="2">Leaf</tissue>
    </source>
</reference>
<feature type="region of interest" description="Disordered" evidence="1">
    <location>
        <begin position="1"/>
        <end position="20"/>
    </location>
</feature>
<evidence type="ECO:0000313" key="3">
    <source>
        <dbReference type="Proteomes" id="UP001229421"/>
    </source>
</evidence>
<name>A0AAD8NZN4_TARER</name>
<dbReference type="EMBL" id="JAUHHV010000004">
    <property type="protein sequence ID" value="KAK1427758.1"/>
    <property type="molecule type" value="Genomic_DNA"/>
</dbReference>
<proteinExistence type="predicted"/>
<organism evidence="2 3">
    <name type="scientific">Tagetes erecta</name>
    <name type="common">African marigold</name>
    <dbReference type="NCBI Taxonomy" id="13708"/>
    <lineage>
        <taxon>Eukaryota</taxon>
        <taxon>Viridiplantae</taxon>
        <taxon>Streptophyta</taxon>
        <taxon>Embryophyta</taxon>
        <taxon>Tracheophyta</taxon>
        <taxon>Spermatophyta</taxon>
        <taxon>Magnoliopsida</taxon>
        <taxon>eudicotyledons</taxon>
        <taxon>Gunneridae</taxon>
        <taxon>Pentapetalae</taxon>
        <taxon>asterids</taxon>
        <taxon>campanulids</taxon>
        <taxon>Asterales</taxon>
        <taxon>Asteraceae</taxon>
        <taxon>Asteroideae</taxon>
        <taxon>Heliantheae alliance</taxon>
        <taxon>Tageteae</taxon>
        <taxon>Tagetes</taxon>
    </lineage>
</organism>
<evidence type="ECO:0000256" key="1">
    <source>
        <dbReference type="SAM" id="MobiDB-lite"/>
    </source>
</evidence>
<accession>A0AAD8NZN4</accession>
<dbReference type="Proteomes" id="UP001229421">
    <property type="component" value="Unassembled WGS sequence"/>
</dbReference>
<dbReference type="AlphaFoldDB" id="A0AAD8NZN4"/>
<sequence>MAPSGTNRNRFGVQPVGRERERNIQHNTTHLQISLSLSLFSVTETNITSVPLFRCFIIIILKLNILHNSSSSNNTKQLIILTSIFSSTHFHDHFH</sequence>
<keyword evidence="3" id="KW-1185">Reference proteome</keyword>
<comment type="caution">
    <text evidence="2">The sequence shown here is derived from an EMBL/GenBank/DDBJ whole genome shotgun (WGS) entry which is preliminary data.</text>
</comment>